<sequence length="249" mass="26685">MNATIETALKTVAPTLSIGSARLPLSDAGRLHAASALSFLGLSQAAVWAQQDWESPHWKAFEQMHNLSRDLGDFGAGPEPTLSVAEFVALAAQTQTTSARRLQRKMADTFARSLVGDIRLAAEVAERSSEPLARSWLHARLESQDARRTLMSAAAKHGGHGPIFGQLGSVSNRSVLGKDSATLRRERGVKQTRDGLGTDELRRLSYLDAATAAALEGGTVQGNDAILELHRKVAGRERQTWAGGLDRAG</sequence>
<protein>
    <submittedName>
        <fullName evidence="1">DNA damage response protein DdrC</fullName>
    </submittedName>
</protein>
<evidence type="ECO:0000313" key="1">
    <source>
        <dbReference type="EMBL" id="AZI42283.1"/>
    </source>
</evidence>
<gene>
    <name evidence="1" type="primary">ddrC</name>
    <name evidence="1" type="ORF">EHF33_05560</name>
</gene>
<dbReference type="KEGG" id="dph:EHF33_05560"/>
<accession>A0A3G8YBI6</accession>
<organism evidence="1 2">
    <name type="scientific">Deinococcus psychrotolerans</name>
    <dbReference type="NCBI Taxonomy" id="2489213"/>
    <lineage>
        <taxon>Bacteria</taxon>
        <taxon>Thermotogati</taxon>
        <taxon>Deinococcota</taxon>
        <taxon>Deinococci</taxon>
        <taxon>Deinococcales</taxon>
        <taxon>Deinococcaceae</taxon>
        <taxon>Deinococcus</taxon>
    </lineage>
</organism>
<dbReference type="OrthoDB" id="62507at2"/>
<proteinExistence type="predicted"/>
<evidence type="ECO:0000313" key="2">
    <source>
        <dbReference type="Proteomes" id="UP000276417"/>
    </source>
</evidence>
<dbReference type="Proteomes" id="UP000276417">
    <property type="component" value="Chromosome 1"/>
</dbReference>
<name>A0A3G8YBI6_9DEIO</name>
<dbReference type="AlphaFoldDB" id="A0A3G8YBI6"/>
<dbReference type="NCBIfam" id="NF033622">
    <property type="entry name" value="repair_DdrC"/>
    <property type="match status" value="1"/>
</dbReference>
<keyword evidence="2" id="KW-1185">Reference proteome</keyword>
<dbReference type="RefSeq" id="WP_124868634.1">
    <property type="nucleotide sequence ID" value="NZ_CP034183.1"/>
</dbReference>
<dbReference type="EMBL" id="CP034183">
    <property type="protein sequence ID" value="AZI42283.1"/>
    <property type="molecule type" value="Genomic_DNA"/>
</dbReference>
<reference evidence="1 2" key="1">
    <citation type="submission" date="2018-11" db="EMBL/GenBank/DDBJ databases">
        <title>Deinococcus shelandsis sp. nov., isolated from South Shetland Islands soil of Antarctica.</title>
        <authorList>
            <person name="Tian J."/>
        </authorList>
    </citation>
    <scope>NUCLEOTIDE SEQUENCE [LARGE SCALE GENOMIC DNA]</scope>
    <source>
        <strain evidence="1 2">S14-83T</strain>
    </source>
</reference>